<dbReference type="AlphaFoldDB" id="A0A6V7Q0L8"/>
<feature type="compositionally biased region" description="Low complexity" evidence="6">
    <location>
        <begin position="472"/>
        <end position="487"/>
    </location>
</feature>
<dbReference type="InterPro" id="IPR002401">
    <property type="entry name" value="Cyt_P450_E_grp-I"/>
</dbReference>
<keyword evidence="2 5" id="KW-0479">Metal-binding</keyword>
<keyword evidence="3" id="KW-0560">Oxidoreductase</keyword>
<reference evidence="7" key="1">
    <citation type="submission" date="2020-07" db="EMBL/GenBank/DDBJ databases">
        <authorList>
            <person name="Lin J."/>
        </authorList>
    </citation>
    <scope>NUCLEOTIDE SEQUENCE</scope>
</reference>
<keyword evidence="5" id="KW-0349">Heme</keyword>
<comment type="similarity">
    <text evidence="1">Belongs to the cytochrome P450 family.</text>
</comment>
<feature type="compositionally biased region" description="Gly residues" evidence="6">
    <location>
        <begin position="553"/>
        <end position="569"/>
    </location>
</feature>
<name>A0A6V7Q0L8_ANACO</name>
<dbReference type="InterPro" id="IPR001128">
    <property type="entry name" value="Cyt_P450"/>
</dbReference>
<evidence type="ECO:0000256" key="5">
    <source>
        <dbReference type="PIRSR" id="PIRSR602401-1"/>
    </source>
</evidence>
<feature type="region of interest" description="Disordered" evidence="6">
    <location>
        <begin position="545"/>
        <end position="569"/>
    </location>
</feature>
<feature type="binding site" description="axial binding residue" evidence="5">
    <location>
        <position position="517"/>
    </location>
    <ligand>
        <name>heme</name>
        <dbReference type="ChEBI" id="CHEBI:30413"/>
    </ligand>
    <ligandPart>
        <name>Fe</name>
        <dbReference type="ChEBI" id="CHEBI:18248"/>
    </ligandPart>
</feature>
<evidence type="ECO:0000256" key="6">
    <source>
        <dbReference type="SAM" id="MobiDB-lite"/>
    </source>
</evidence>
<dbReference type="GO" id="GO:0020037">
    <property type="term" value="F:heme binding"/>
    <property type="evidence" value="ECO:0007669"/>
    <property type="project" value="InterPro"/>
</dbReference>
<evidence type="ECO:0000256" key="2">
    <source>
        <dbReference type="ARBA" id="ARBA00022723"/>
    </source>
</evidence>
<evidence type="ECO:0000256" key="4">
    <source>
        <dbReference type="ARBA" id="ARBA00023004"/>
    </source>
</evidence>
<organism evidence="7">
    <name type="scientific">Ananas comosus var. bracteatus</name>
    <name type="common">red pineapple</name>
    <dbReference type="NCBI Taxonomy" id="296719"/>
    <lineage>
        <taxon>Eukaryota</taxon>
        <taxon>Viridiplantae</taxon>
        <taxon>Streptophyta</taxon>
        <taxon>Embryophyta</taxon>
        <taxon>Tracheophyta</taxon>
        <taxon>Spermatophyta</taxon>
        <taxon>Magnoliopsida</taxon>
        <taxon>Liliopsida</taxon>
        <taxon>Poales</taxon>
        <taxon>Bromeliaceae</taxon>
        <taxon>Bromelioideae</taxon>
        <taxon>Ananas</taxon>
    </lineage>
</organism>
<dbReference type="InterPro" id="IPR036396">
    <property type="entry name" value="Cyt_P450_sf"/>
</dbReference>
<dbReference type="Pfam" id="PF00067">
    <property type="entry name" value="p450"/>
    <property type="match status" value="1"/>
</dbReference>
<dbReference type="PRINTS" id="PR00463">
    <property type="entry name" value="EP450I"/>
</dbReference>
<dbReference type="GO" id="GO:0005506">
    <property type="term" value="F:iron ion binding"/>
    <property type="evidence" value="ECO:0007669"/>
    <property type="project" value="InterPro"/>
</dbReference>
<comment type="cofactor">
    <cofactor evidence="5">
        <name>heme</name>
        <dbReference type="ChEBI" id="CHEBI:30413"/>
    </cofactor>
</comment>
<evidence type="ECO:0000256" key="1">
    <source>
        <dbReference type="ARBA" id="ARBA00010617"/>
    </source>
</evidence>
<dbReference type="GO" id="GO:0004497">
    <property type="term" value="F:monooxygenase activity"/>
    <property type="evidence" value="ECO:0007669"/>
    <property type="project" value="InterPro"/>
</dbReference>
<dbReference type="EMBL" id="LR862131">
    <property type="protein sequence ID" value="CAD1836581.1"/>
    <property type="molecule type" value="Genomic_DNA"/>
</dbReference>
<dbReference type="SUPFAM" id="SSF48264">
    <property type="entry name" value="Cytochrome P450"/>
    <property type="match status" value="1"/>
</dbReference>
<proteinExistence type="inferred from homology"/>
<dbReference type="PRINTS" id="PR00385">
    <property type="entry name" value="P450"/>
</dbReference>
<feature type="region of interest" description="Disordered" evidence="6">
    <location>
        <begin position="471"/>
        <end position="492"/>
    </location>
</feature>
<dbReference type="GO" id="GO:0016705">
    <property type="term" value="F:oxidoreductase activity, acting on paired donors, with incorporation or reduction of molecular oxygen"/>
    <property type="evidence" value="ECO:0007669"/>
    <property type="project" value="InterPro"/>
</dbReference>
<keyword evidence="4 5" id="KW-0408">Iron</keyword>
<sequence length="579" mass="65251">MTMESMYAHYNLILLALKPFFFLFFFSITFSHVTHLSLHHYHYHHHYHHNHHYHLSLHNSAPSSTTYNKSRQRLYCKYLLRPQNLPHYRLLDPLLPNRHRLLDWYTELVAASPTQTIAVRRLGARRTVVTANPANVEHVLKSNFANYPKGRPFTDILGDLLGRGIFNADGALWHAQRKLASHEFSVRSLRRFVAGELAAETRHRLLPALAAAARDRHAVDIQDLLRRFAFDTVCQVALGWDPHYLDPSSPTPPESDLADAFEAASAISARRGSAPVAFVWKVKRALRIGSERRLRRAVALIRSSISDLIQRRRDEIKKNNKGNIEKYKDLLSRLILEGHDDDTVRDMAVSFVVAGRDTTPAALTWLFYLLSGHARAESEVAREVGQRHGALEYEALKELKVLEASIYEAMRLYPPVVWDSKHAERADVLPDGTKIEAGDRVTYFPYGMGRMESLWGDRWHEFEPRRWLTTTSESGCCSSSSSSSSNSDGGGVDGDQVAVVRVSAYRYPVFQAGPRVCMGKEMAIAQMKYVTAAVLGRFELRRAAEAEEEGPGTPRGGGAAAHGAHGGGLRMMVVERGRR</sequence>
<accession>A0A6V7Q0L8</accession>
<dbReference type="CDD" id="cd11064">
    <property type="entry name" value="CYP86A"/>
    <property type="match status" value="1"/>
</dbReference>
<dbReference type="PANTHER" id="PTHR24296">
    <property type="entry name" value="CYTOCHROME P450"/>
    <property type="match status" value="1"/>
</dbReference>
<evidence type="ECO:0000313" key="7">
    <source>
        <dbReference type="EMBL" id="CAD1836581.1"/>
    </source>
</evidence>
<gene>
    <name evidence="7" type="ORF">CB5_LOCUS19792</name>
</gene>
<dbReference type="Gene3D" id="1.10.630.10">
    <property type="entry name" value="Cytochrome P450"/>
    <property type="match status" value="1"/>
</dbReference>
<protein>
    <recommendedName>
        <fullName evidence="8">Cytochrome P450 94B3</fullName>
    </recommendedName>
</protein>
<evidence type="ECO:0000256" key="3">
    <source>
        <dbReference type="ARBA" id="ARBA00023002"/>
    </source>
</evidence>
<evidence type="ECO:0008006" key="8">
    <source>
        <dbReference type="Google" id="ProtNLM"/>
    </source>
</evidence>